<organism evidence="1">
    <name type="scientific">uncultured Nocardioides sp</name>
    <dbReference type="NCBI Taxonomy" id="198441"/>
    <lineage>
        <taxon>Bacteria</taxon>
        <taxon>Bacillati</taxon>
        <taxon>Actinomycetota</taxon>
        <taxon>Actinomycetes</taxon>
        <taxon>Propionibacteriales</taxon>
        <taxon>Nocardioidaceae</taxon>
        <taxon>Nocardioides</taxon>
        <taxon>environmental samples</taxon>
    </lineage>
</organism>
<reference evidence="1" key="1">
    <citation type="submission" date="2020-02" db="EMBL/GenBank/DDBJ databases">
        <authorList>
            <person name="Meier V. D."/>
        </authorList>
    </citation>
    <scope>NUCLEOTIDE SEQUENCE</scope>
    <source>
        <strain evidence="1">AVDCRST_MAG60</strain>
    </source>
</reference>
<evidence type="ECO:0000313" key="1">
    <source>
        <dbReference type="EMBL" id="CAA9390689.1"/>
    </source>
</evidence>
<dbReference type="SUPFAM" id="SSF52540">
    <property type="entry name" value="P-loop containing nucleoside triphosphate hydrolases"/>
    <property type="match status" value="1"/>
</dbReference>
<dbReference type="InterPro" id="IPR027417">
    <property type="entry name" value="P-loop_NTPase"/>
</dbReference>
<evidence type="ECO:0008006" key="2">
    <source>
        <dbReference type="Google" id="ProtNLM"/>
    </source>
</evidence>
<dbReference type="AlphaFoldDB" id="A0A6J4NQ73"/>
<gene>
    <name evidence="1" type="ORF">AVDCRST_MAG60-1513</name>
</gene>
<sequence length="182" mass="19956">MPPEAWSRQVLDQAMSTSPTLGPGRLICVDGLAGAGKSTLAGELARATGAPVLHTDEMLWGWSGLPGLGATLEQVLRPLAAGRPSSWRRWDWHTSDWAETHPIVPTPLLVLDGVGSGAAAYDDLITTLVWIEAPREVRLGRGLHRDGAHLRPEWERWLDDEAMVHARERTRERADLVYSTSA</sequence>
<accession>A0A6J4NQ73</accession>
<protein>
    <recommendedName>
        <fullName evidence="2">4-amino-4-deoxy-L-arabinose transferase</fullName>
    </recommendedName>
</protein>
<dbReference type="EMBL" id="CADCUN010000164">
    <property type="protein sequence ID" value="CAA9390689.1"/>
    <property type="molecule type" value="Genomic_DNA"/>
</dbReference>
<name>A0A6J4NQ73_9ACTN</name>
<dbReference type="Gene3D" id="3.40.50.300">
    <property type="entry name" value="P-loop containing nucleotide triphosphate hydrolases"/>
    <property type="match status" value="1"/>
</dbReference>
<proteinExistence type="predicted"/>